<dbReference type="Proteomes" id="UP000317180">
    <property type="component" value="Unassembled WGS sequence"/>
</dbReference>
<gene>
    <name evidence="1" type="ORF">BAG01nite_13150</name>
</gene>
<accession>A0ABQ0SNK3</accession>
<organism evidence="1 2">
    <name type="scientific">Brevibacillus agri</name>
    <dbReference type="NCBI Taxonomy" id="51101"/>
    <lineage>
        <taxon>Bacteria</taxon>
        <taxon>Bacillati</taxon>
        <taxon>Bacillota</taxon>
        <taxon>Bacilli</taxon>
        <taxon>Bacillales</taxon>
        <taxon>Paenibacillaceae</taxon>
        <taxon>Brevibacillus</taxon>
    </lineage>
</organism>
<protein>
    <submittedName>
        <fullName evidence="1">Uncharacterized protein</fullName>
    </submittedName>
</protein>
<dbReference type="GeneID" id="82813829"/>
<reference evidence="1 2" key="1">
    <citation type="submission" date="2019-06" db="EMBL/GenBank/DDBJ databases">
        <title>Whole genome shotgun sequence of Brevibacillus agri NBRC 15538.</title>
        <authorList>
            <person name="Hosoyama A."/>
            <person name="Uohara A."/>
            <person name="Ohji S."/>
            <person name="Ichikawa N."/>
        </authorList>
    </citation>
    <scope>NUCLEOTIDE SEQUENCE [LARGE SCALE GENOMIC DNA]</scope>
    <source>
        <strain evidence="1 2">NBRC 15538</strain>
    </source>
</reference>
<dbReference type="EMBL" id="BJOD01000011">
    <property type="protein sequence ID" value="GED25213.1"/>
    <property type="molecule type" value="Genomic_DNA"/>
</dbReference>
<sequence length="50" mass="5404">MNQPNLNQFDEAAQGVTEFPVMGTSLNPFDETWGTFASAKPLTEQDGAAE</sequence>
<comment type="caution">
    <text evidence="1">The sequence shown here is derived from an EMBL/GenBank/DDBJ whole genome shotgun (WGS) entry which is preliminary data.</text>
</comment>
<evidence type="ECO:0000313" key="2">
    <source>
        <dbReference type="Proteomes" id="UP000317180"/>
    </source>
</evidence>
<dbReference type="RefSeq" id="WP_005828225.1">
    <property type="nucleotide sequence ID" value="NZ_BJOD01000011.1"/>
</dbReference>
<name>A0ABQ0SNK3_9BACL</name>
<proteinExistence type="predicted"/>
<keyword evidence="2" id="KW-1185">Reference proteome</keyword>
<evidence type="ECO:0000313" key="1">
    <source>
        <dbReference type="EMBL" id="GED25213.1"/>
    </source>
</evidence>